<dbReference type="OrthoDB" id="9780134at2"/>
<gene>
    <name evidence="2" type="ORF">ED312_15875</name>
</gene>
<organism evidence="2 3">
    <name type="scientific">Sinomicrobium pectinilyticum</name>
    <dbReference type="NCBI Taxonomy" id="1084421"/>
    <lineage>
        <taxon>Bacteria</taxon>
        <taxon>Pseudomonadati</taxon>
        <taxon>Bacteroidota</taxon>
        <taxon>Flavobacteriia</taxon>
        <taxon>Flavobacteriales</taxon>
        <taxon>Flavobacteriaceae</taxon>
        <taxon>Sinomicrobium</taxon>
    </lineage>
</organism>
<protein>
    <submittedName>
        <fullName evidence="2">Alpha/beta hydrolase</fullName>
    </submittedName>
</protein>
<dbReference type="EMBL" id="RJTM01000107">
    <property type="protein sequence ID" value="RNL83139.1"/>
    <property type="molecule type" value="Genomic_DNA"/>
</dbReference>
<dbReference type="InterPro" id="IPR000073">
    <property type="entry name" value="AB_hydrolase_1"/>
</dbReference>
<dbReference type="Gene3D" id="3.40.50.1820">
    <property type="entry name" value="alpha/beta hydrolase"/>
    <property type="match status" value="1"/>
</dbReference>
<keyword evidence="3" id="KW-1185">Reference proteome</keyword>
<sequence length="367" mass="41714">MDVSLSLFSFSEPHFHNIPHMKNHITKLLSFICICILPVSCIPGAKETEDVKRQDYFIKGEDNIVLHLRKVSATNSNSTDSYPLLMVHGGGPGVIASFDLDVPGGSLAADIARKDIKVYLLNIRGWEKSTLPDYDFSDSTLVTGSYKEAAKDINTAIDFIRTQENTEKVSYFGWATGGHWGGYYATKYPEKLAHFISLNSLYGVDAPWELKKYFQSEEDSLRYNKQGFFRKSTKDALTRKWTATIPLTDKEKWRDPRIADAYAQTAIKLSALQDTMIVPGGYREESFYMSEGKKYWNARDIATPSLIIRSELDFWSRPEDIAAIDKDLDIAEKRIVTIPGTHYLFLDRAGNGRDRLIKEIVEFVNNY</sequence>
<dbReference type="SUPFAM" id="SSF53474">
    <property type="entry name" value="alpha/beta-Hydrolases"/>
    <property type="match status" value="1"/>
</dbReference>
<evidence type="ECO:0000313" key="2">
    <source>
        <dbReference type="EMBL" id="RNL83139.1"/>
    </source>
</evidence>
<accession>A0A3N0E5U2</accession>
<evidence type="ECO:0000313" key="3">
    <source>
        <dbReference type="Proteomes" id="UP000267469"/>
    </source>
</evidence>
<keyword evidence="2" id="KW-0378">Hydrolase</keyword>
<proteinExistence type="predicted"/>
<dbReference type="Pfam" id="PF00561">
    <property type="entry name" value="Abhydrolase_1"/>
    <property type="match status" value="1"/>
</dbReference>
<reference evidence="2 3" key="1">
    <citation type="submission" date="2018-10" db="EMBL/GenBank/DDBJ databases">
        <title>Sinomicrobium pectinilyticum sp. nov., a pectinase-producing bacterium isolated from alkaline and saline soil, and emended description of the genus Sinomicrobium.</title>
        <authorList>
            <person name="Cheng B."/>
            <person name="Li C."/>
            <person name="Lai Q."/>
            <person name="Du M."/>
            <person name="Shao Z."/>
            <person name="Xu P."/>
            <person name="Yang C."/>
        </authorList>
    </citation>
    <scope>NUCLEOTIDE SEQUENCE [LARGE SCALE GENOMIC DNA]</scope>
    <source>
        <strain evidence="2 3">5DNS001</strain>
    </source>
</reference>
<comment type="caution">
    <text evidence="2">The sequence shown here is derived from an EMBL/GenBank/DDBJ whole genome shotgun (WGS) entry which is preliminary data.</text>
</comment>
<dbReference type="Proteomes" id="UP000267469">
    <property type="component" value="Unassembled WGS sequence"/>
</dbReference>
<dbReference type="AlphaFoldDB" id="A0A3N0E5U2"/>
<evidence type="ECO:0000259" key="1">
    <source>
        <dbReference type="Pfam" id="PF00561"/>
    </source>
</evidence>
<dbReference type="InterPro" id="IPR029058">
    <property type="entry name" value="AB_hydrolase_fold"/>
</dbReference>
<name>A0A3N0E5U2_SINP1</name>
<feature type="domain" description="AB hydrolase-1" evidence="1">
    <location>
        <begin position="83"/>
        <end position="348"/>
    </location>
</feature>
<dbReference type="GO" id="GO:0016787">
    <property type="term" value="F:hydrolase activity"/>
    <property type="evidence" value="ECO:0007669"/>
    <property type="project" value="UniProtKB-KW"/>
</dbReference>